<feature type="coiled-coil region" evidence="1">
    <location>
        <begin position="717"/>
        <end position="744"/>
    </location>
</feature>
<evidence type="ECO:0000256" key="1">
    <source>
        <dbReference type="SAM" id="Coils"/>
    </source>
</evidence>
<gene>
    <name evidence="2" type="ORF">IMG5_100520</name>
</gene>
<name>G0QSA4_ICHMU</name>
<protein>
    <submittedName>
        <fullName evidence="2">Uncharacterized protein</fullName>
    </submittedName>
</protein>
<dbReference type="STRING" id="857967.G0QSA4"/>
<dbReference type="RefSeq" id="XP_004035388.1">
    <property type="nucleotide sequence ID" value="XM_004035340.1"/>
</dbReference>
<dbReference type="GeneID" id="14908038"/>
<organism evidence="2 3">
    <name type="scientific">Ichthyophthirius multifiliis</name>
    <name type="common">White spot disease agent</name>
    <name type="synonym">Ich</name>
    <dbReference type="NCBI Taxonomy" id="5932"/>
    <lineage>
        <taxon>Eukaryota</taxon>
        <taxon>Sar</taxon>
        <taxon>Alveolata</taxon>
        <taxon>Ciliophora</taxon>
        <taxon>Intramacronucleata</taxon>
        <taxon>Oligohymenophorea</taxon>
        <taxon>Hymenostomatida</taxon>
        <taxon>Ophryoglenina</taxon>
        <taxon>Ichthyophthirius</taxon>
    </lineage>
</organism>
<proteinExistence type="predicted"/>
<evidence type="ECO:0000313" key="2">
    <source>
        <dbReference type="EMBL" id="EGR31902.1"/>
    </source>
</evidence>
<reference evidence="2 3" key="1">
    <citation type="submission" date="2011-07" db="EMBL/GenBank/DDBJ databases">
        <authorList>
            <person name="Coyne R."/>
            <person name="Brami D."/>
            <person name="Johnson J."/>
            <person name="Hostetler J."/>
            <person name="Hannick L."/>
            <person name="Clark T."/>
            <person name="Cassidy-Hanley D."/>
            <person name="Inman J."/>
        </authorList>
    </citation>
    <scope>NUCLEOTIDE SEQUENCE [LARGE SCALE GENOMIC DNA]</scope>
    <source>
        <strain evidence="2 3">G5</strain>
    </source>
</reference>
<dbReference type="Proteomes" id="UP000008983">
    <property type="component" value="Unassembled WGS sequence"/>
</dbReference>
<evidence type="ECO:0000313" key="3">
    <source>
        <dbReference type="Proteomes" id="UP000008983"/>
    </source>
</evidence>
<dbReference type="InParanoid" id="G0QSA4"/>
<dbReference type="EMBL" id="GL983809">
    <property type="protein sequence ID" value="EGR31902.1"/>
    <property type="molecule type" value="Genomic_DNA"/>
</dbReference>
<sequence length="1087" mass="129573">MFEGIQQISINKNFPLLSDGEFLYIIGKKIINQGVKEKKVQKLIEEKAYMPKECTKLQQQQQLKMDILYQQQLLLQIQQEQKKQLEEIAGQRREDGQEEKFEEISEEELLQQQQLFKMHQLQQIQQKQEILQLIQYKGKNLKRKRIIINQRLIIIIERLIALIKNCSYQKNQEVGQKNIQEETDIQNKDIDSNYNRIIEYCLYVYNIEQQDEHIVRQQQTITQQYTYKSKTILGQAEITTDISKAIKNTADISVKDNSLILPANVASSFWTMNKDQISLYSEQGIKIFSKKPEDVYEINPYSYFKSLEENNIENSDINNKDKPQKLLKTTLITKINVNKKAYPLNPAFHGCYDIQNNIYYILNWSINNQNCEFPSLISMVSEQKSYINLQYHKYVENLIEKNDTNNQQQQQENYENEFEIKFMSKILSLQKFRQQIVWKLNKWEYTYGYALQDIQVLQQINQSQGNKKQNIEETKNILLKQKQKIIQKMNKYLEQNKLNQKNCQKNEKILIEITKEYAFCINGSIQQFLVIFEKINNLYQNNQFLIDEKKIFLSLIQLLYWVLHCDVLSIQKKEICDKFGKIFEVLVTFIQFFQEKNKIVLELISHIFSQGWNLFNKSNSQQITVFKKLLEIKNKEFNFFELLYKNQGFSCKTIQLDMQFKDIQLIEYIQNKSDLLEQVDMQTNFAQIFAKNKQIRVNQQMFCQPFCLLLIEEIDYLKNLKSEYIEEDEEVKDNEQDIQEENQNYFTQKIFGNYSEGIDQVIEKVFETNHPYERGKVIQFEQNIFPGAIAIAVHFDKRCQSDTANDFLSIQAWYDNQKSTNNQMGSFSYQQKEGLGKYFKISGKNVPKKLLILLGNSIQVDFQSSGHAKDEKSLSRWGYKINVRPIYGMNKKMWQEEIQNEEDFIKLKIRFGNEEKINDWLNTMKLCAISIIESKKKTKKKKKMMRKQKNKQSKIQITKKKNQINFYQKISFKDLAEVKAKPQKLFVILETYFIMKTNFNKLLSKFSKLANNTQMKIKNNNSSNQLISQQDQGLYKKINQYIIKWVTLGIIEKYQFGSCGYLNYYEWKQQFNVESIRLKQQQQQWVF</sequence>
<dbReference type="AlphaFoldDB" id="G0QSA4"/>
<keyword evidence="3" id="KW-1185">Reference proteome</keyword>
<accession>G0QSA4</accession>
<keyword evidence="1" id="KW-0175">Coiled coil</keyword>
<dbReference type="eggNOG" id="KOG1426">
    <property type="taxonomic scope" value="Eukaryota"/>
</dbReference>